<evidence type="ECO:0000256" key="2">
    <source>
        <dbReference type="ARBA" id="ARBA00007333"/>
    </source>
</evidence>
<evidence type="ECO:0000256" key="3">
    <source>
        <dbReference type="ARBA" id="ARBA00022448"/>
    </source>
</evidence>
<comment type="caution">
    <text evidence="12">The sequence shown here is derived from an EMBL/GenBank/DDBJ whole genome shotgun (WGS) entry which is preliminary data.</text>
</comment>
<keyword evidence="8 11" id="KW-0496">Mitochondrion</keyword>
<keyword evidence="13" id="KW-1185">Reference proteome</keyword>
<protein>
    <recommendedName>
        <fullName evidence="11">ATP synthase F(0) complex subunit e, mitochondrial</fullName>
    </recommendedName>
</protein>
<dbReference type="OrthoDB" id="2125027at2759"/>
<reference evidence="12 13" key="1">
    <citation type="journal article" date="2018" name="New Phytol.">
        <title>Phylogenomics of Endogonaceae and evolution of mycorrhizas within Mucoromycota.</title>
        <authorList>
            <person name="Chang Y."/>
            <person name="Desiro A."/>
            <person name="Na H."/>
            <person name="Sandor L."/>
            <person name="Lipzen A."/>
            <person name="Clum A."/>
            <person name="Barry K."/>
            <person name="Grigoriev I.V."/>
            <person name="Martin F.M."/>
            <person name="Stajich J.E."/>
            <person name="Smith M.E."/>
            <person name="Bonito G."/>
            <person name="Spatafora J.W."/>
        </authorList>
    </citation>
    <scope>NUCLEOTIDE SEQUENCE [LARGE SCALE GENOMIC DNA]</scope>
    <source>
        <strain evidence="12 13">GMNB39</strain>
    </source>
</reference>
<comment type="subunit">
    <text evidence="11">F-type ATPases have 2 components, CF(1) - the catalytic core - and CF(0) - the membrane proton channel. CF(1) and CF(0) have multiple subunits.</text>
</comment>
<comment type="function">
    <text evidence="11">Subunit e, of the mitochondrial membrane ATP synthase complex (F(1)F(0) ATP synthase or Complex V) that produces ATP from ADP in the presence of a proton gradient across the membrane which is generated by electron transport complexes of the respiratory chain. ATP synthase complex consist of a soluble F(1) head domain - the catalytic core - and a membrane F(1) domain - the membrane proton channel. These two domains are linked by a central stalk rotating inside the F(1) region and a stationary peripheral stalk. During catalysis, ATP synthesis in the catalytic domain of F(1) is coupled via a rotary mechanism of the central stalk subunits to proton translocation. In vivo, can only synthesize ATP although its ATP hydrolase activity can be activated artificially in vitro. Part of the complex F(0) domain.</text>
</comment>
<dbReference type="GO" id="GO:0045259">
    <property type="term" value="C:proton-transporting ATP synthase complex"/>
    <property type="evidence" value="ECO:0007669"/>
    <property type="project" value="UniProtKB-UniRule"/>
</dbReference>
<evidence type="ECO:0000256" key="5">
    <source>
        <dbReference type="ARBA" id="ARBA00022781"/>
    </source>
</evidence>
<comment type="subcellular location">
    <subcellularLocation>
        <location evidence="1 11">Mitochondrion inner membrane</location>
    </subcellularLocation>
</comment>
<dbReference type="InterPro" id="IPR008386">
    <property type="entry name" value="ATP_synth_F0_esu_mt"/>
</dbReference>
<keyword evidence="3 11" id="KW-0813">Transport</keyword>
<evidence type="ECO:0000313" key="12">
    <source>
        <dbReference type="EMBL" id="RUP45761.1"/>
    </source>
</evidence>
<accession>A0A433D4L8</accession>
<dbReference type="GO" id="GO:0015078">
    <property type="term" value="F:proton transmembrane transporter activity"/>
    <property type="evidence" value="ECO:0007669"/>
    <property type="project" value="InterPro"/>
</dbReference>
<keyword evidence="7 11" id="KW-0406">Ion transport</keyword>
<comment type="similarity">
    <text evidence="2 11">Belongs to the ATPase e subunit family.</text>
</comment>
<dbReference type="Pfam" id="PF05680">
    <property type="entry name" value="ATP-synt_E"/>
    <property type="match status" value="1"/>
</dbReference>
<organism evidence="12 13">
    <name type="scientific">Jimgerdemannia flammicorona</name>
    <dbReference type="NCBI Taxonomy" id="994334"/>
    <lineage>
        <taxon>Eukaryota</taxon>
        <taxon>Fungi</taxon>
        <taxon>Fungi incertae sedis</taxon>
        <taxon>Mucoromycota</taxon>
        <taxon>Mucoromycotina</taxon>
        <taxon>Endogonomycetes</taxon>
        <taxon>Endogonales</taxon>
        <taxon>Endogonaceae</taxon>
        <taxon>Jimgerdemannia</taxon>
    </lineage>
</organism>
<keyword evidence="10 11" id="KW-0066">ATP synthesis</keyword>
<dbReference type="GO" id="GO:0005743">
    <property type="term" value="C:mitochondrial inner membrane"/>
    <property type="evidence" value="ECO:0007669"/>
    <property type="project" value="UniProtKB-SubCell"/>
</dbReference>
<evidence type="ECO:0000313" key="13">
    <source>
        <dbReference type="Proteomes" id="UP000268093"/>
    </source>
</evidence>
<evidence type="ECO:0000256" key="9">
    <source>
        <dbReference type="ARBA" id="ARBA00023136"/>
    </source>
</evidence>
<evidence type="ECO:0000256" key="7">
    <source>
        <dbReference type="ARBA" id="ARBA00023065"/>
    </source>
</evidence>
<keyword evidence="9" id="KW-0472">Membrane</keyword>
<gene>
    <name evidence="12" type="ORF">BC936DRAFT_147768</name>
</gene>
<evidence type="ECO:0000256" key="6">
    <source>
        <dbReference type="ARBA" id="ARBA00022792"/>
    </source>
</evidence>
<keyword evidence="4 11" id="KW-0138">CF(0)</keyword>
<dbReference type="AlphaFoldDB" id="A0A433D4L8"/>
<evidence type="ECO:0000256" key="8">
    <source>
        <dbReference type="ARBA" id="ARBA00023128"/>
    </source>
</evidence>
<dbReference type="Proteomes" id="UP000268093">
    <property type="component" value="Unassembled WGS sequence"/>
</dbReference>
<evidence type="ECO:0000256" key="4">
    <source>
        <dbReference type="ARBA" id="ARBA00022547"/>
    </source>
</evidence>
<dbReference type="EMBL" id="RBNI01006801">
    <property type="protein sequence ID" value="RUP45761.1"/>
    <property type="molecule type" value="Genomic_DNA"/>
</dbReference>
<dbReference type="GO" id="GO:0015986">
    <property type="term" value="P:proton motive force-driven ATP synthesis"/>
    <property type="evidence" value="ECO:0007669"/>
    <property type="project" value="InterPro"/>
</dbReference>
<proteinExistence type="inferred from homology"/>
<evidence type="ECO:0000256" key="11">
    <source>
        <dbReference type="RuleBase" id="RU367005"/>
    </source>
</evidence>
<keyword evidence="5 11" id="KW-0375">Hydrogen ion transport</keyword>
<sequence>MTSPVRNVARWSALSFGLAYGFWHNKSLHNAVPEKQAKFEYDHKVDLINKAKAAYAKKKDAEQPGSVITDPENPAFDFEKFITYIEQQEKH</sequence>
<keyword evidence="6 11" id="KW-0999">Mitochondrion inner membrane</keyword>
<name>A0A433D4L8_9FUNG</name>
<evidence type="ECO:0000256" key="1">
    <source>
        <dbReference type="ARBA" id="ARBA00004273"/>
    </source>
</evidence>
<evidence type="ECO:0000256" key="10">
    <source>
        <dbReference type="ARBA" id="ARBA00023310"/>
    </source>
</evidence>